<dbReference type="OrthoDB" id="5823761at2759"/>
<comment type="caution">
    <text evidence="2">The sequence shown here is derived from an EMBL/GenBank/DDBJ whole genome shotgun (WGS) entry which is preliminary data.</text>
</comment>
<accession>A0A150H432</accession>
<dbReference type="Proteomes" id="UP000075714">
    <property type="component" value="Unassembled WGS sequence"/>
</dbReference>
<organism evidence="2 3">
    <name type="scientific">Gonium pectorale</name>
    <name type="common">Green alga</name>
    <dbReference type="NCBI Taxonomy" id="33097"/>
    <lineage>
        <taxon>Eukaryota</taxon>
        <taxon>Viridiplantae</taxon>
        <taxon>Chlorophyta</taxon>
        <taxon>core chlorophytes</taxon>
        <taxon>Chlorophyceae</taxon>
        <taxon>CS clade</taxon>
        <taxon>Chlamydomonadales</taxon>
        <taxon>Volvocaceae</taxon>
        <taxon>Gonium</taxon>
    </lineage>
</organism>
<name>A0A150H432_GONPE</name>
<evidence type="ECO:0000313" key="3">
    <source>
        <dbReference type="Proteomes" id="UP000075714"/>
    </source>
</evidence>
<dbReference type="InterPro" id="IPR036908">
    <property type="entry name" value="RlpA-like_sf"/>
</dbReference>
<dbReference type="STRING" id="33097.A0A150H432"/>
<proteinExistence type="predicted"/>
<dbReference type="GO" id="GO:0009664">
    <property type="term" value="P:plant-type cell wall organization"/>
    <property type="evidence" value="ECO:0007669"/>
    <property type="project" value="InterPro"/>
</dbReference>
<dbReference type="CDD" id="cd22271">
    <property type="entry name" value="DPBB_EXP_N-like"/>
    <property type="match status" value="1"/>
</dbReference>
<dbReference type="InterPro" id="IPR002963">
    <property type="entry name" value="Expansin"/>
</dbReference>
<dbReference type="PROSITE" id="PS50842">
    <property type="entry name" value="EXPANSIN_EG45"/>
    <property type="match status" value="1"/>
</dbReference>
<evidence type="ECO:0000313" key="2">
    <source>
        <dbReference type="EMBL" id="KXZ56876.1"/>
    </source>
</evidence>
<dbReference type="EMBL" id="LSYV01000002">
    <property type="protein sequence ID" value="KXZ56876.1"/>
    <property type="molecule type" value="Genomic_DNA"/>
</dbReference>
<sequence length="474" mass="50349">MQQCNKQAPPRMGATAAALSSALAIAAVMAVFAAGAHAQGAARASAAAGAVANGANSADATSNGGAAELPPPPAPGWVRGRTTYYGGPDYLSAAYDPARGNGSFGILTYGSCGYTNSDGTLPFPADAVAAAADADTDYPGSCGRCYQVKCVNGIVAANSTSPVRIINGFYDGDRFRPYLPAINRNITDTRGRPWPGNPAESRGLQDVRCWDPNQVVTVRIIDSCPCRQVLAETAPGVQKGGEIRRQEWCCGGQNHFDLSFFAFEQLAHPVYGVMSVDYRPVACDTNQPLPPPPAPGFVSSVVYDEVIRPGWSWFPYSAGYFRLQQQGAGLDGSTGTCVQLSPGGGLSFRCRQCGRPGYQPFAGASGIGFWIRSTSNSSDPLESSTPQGVVPPLKLFVMADGSTGGDEHKYCFNEVYLNTTKPVETRGPWYHIIVPLADFKCEGAVPSTELNRFDLQNTNDRNANICLDEIRIDK</sequence>
<dbReference type="InterPro" id="IPR007112">
    <property type="entry name" value="Expansin/allergen_DPBB_dom"/>
</dbReference>
<keyword evidence="3" id="KW-1185">Reference proteome</keyword>
<gene>
    <name evidence="2" type="ORF">GPECTOR_1g790</name>
</gene>
<protein>
    <recommendedName>
        <fullName evidence="1">Expansin-like EG45 domain-containing protein</fullName>
    </recommendedName>
</protein>
<dbReference type="PANTHER" id="PTHR31867">
    <property type="entry name" value="EXPANSIN-A15"/>
    <property type="match status" value="1"/>
</dbReference>
<dbReference type="SUPFAM" id="SSF50685">
    <property type="entry name" value="Barwin-like endoglucanases"/>
    <property type="match status" value="2"/>
</dbReference>
<evidence type="ECO:0000259" key="1">
    <source>
        <dbReference type="PROSITE" id="PS50842"/>
    </source>
</evidence>
<reference evidence="3" key="1">
    <citation type="journal article" date="2016" name="Nat. Commun.">
        <title>The Gonium pectorale genome demonstrates co-option of cell cycle regulation during the evolution of multicellularity.</title>
        <authorList>
            <person name="Hanschen E.R."/>
            <person name="Marriage T.N."/>
            <person name="Ferris P.J."/>
            <person name="Hamaji T."/>
            <person name="Toyoda A."/>
            <person name="Fujiyama A."/>
            <person name="Neme R."/>
            <person name="Noguchi H."/>
            <person name="Minakuchi Y."/>
            <person name="Suzuki M."/>
            <person name="Kawai-Toyooka H."/>
            <person name="Smith D.R."/>
            <person name="Sparks H."/>
            <person name="Anderson J."/>
            <person name="Bakaric R."/>
            <person name="Luria V."/>
            <person name="Karger A."/>
            <person name="Kirschner M.W."/>
            <person name="Durand P.M."/>
            <person name="Michod R.E."/>
            <person name="Nozaki H."/>
            <person name="Olson B.J."/>
        </authorList>
    </citation>
    <scope>NUCLEOTIDE SEQUENCE [LARGE SCALE GENOMIC DNA]</scope>
    <source>
        <strain evidence="3">NIES-2863</strain>
    </source>
</reference>
<dbReference type="AlphaFoldDB" id="A0A150H432"/>
<feature type="domain" description="Expansin-like EG45" evidence="1">
    <location>
        <begin position="109"/>
        <end position="288"/>
    </location>
</feature>
<dbReference type="Gene3D" id="2.40.40.10">
    <property type="entry name" value="RlpA-like domain"/>
    <property type="match status" value="2"/>
</dbReference>